<protein>
    <submittedName>
        <fullName evidence="1">Uncharacterized protein</fullName>
    </submittedName>
</protein>
<dbReference type="EMBL" id="JAIWYP010000014">
    <property type="protein sequence ID" value="KAH3711455.1"/>
    <property type="molecule type" value="Genomic_DNA"/>
</dbReference>
<keyword evidence="2" id="KW-1185">Reference proteome</keyword>
<reference evidence="1" key="2">
    <citation type="submission" date="2020-11" db="EMBL/GenBank/DDBJ databases">
        <authorList>
            <person name="McCartney M.A."/>
            <person name="Auch B."/>
            <person name="Kono T."/>
            <person name="Mallez S."/>
            <person name="Becker A."/>
            <person name="Gohl D.M."/>
            <person name="Silverstein K.A.T."/>
            <person name="Koren S."/>
            <person name="Bechman K.B."/>
            <person name="Herman A."/>
            <person name="Abrahante J.E."/>
            <person name="Garbe J."/>
        </authorList>
    </citation>
    <scope>NUCLEOTIDE SEQUENCE</scope>
    <source>
        <strain evidence="1">Duluth1</strain>
        <tissue evidence="1">Whole animal</tissue>
    </source>
</reference>
<proteinExistence type="predicted"/>
<comment type="caution">
    <text evidence="1">The sequence shown here is derived from an EMBL/GenBank/DDBJ whole genome shotgun (WGS) entry which is preliminary data.</text>
</comment>
<evidence type="ECO:0000313" key="1">
    <source>
        <dbReference type="EMBL" id="KAH3711455.1"/>
    </source>
</evidence>
<accession>A0A9D4BVI5</accession>
<sequence length="53" mass="5732">MGWLIETVQDSQSNLTVSGAVCSEPAHLKGRNIKNVTQADRNCNGMCIVVTLK</sequence>
<gene>
    <name evidence="1" type="ORF">DPMN_071124</name>
</gene>
<name>A0A9D4BVI5_DREPO</name>
<evidence type="ECO:0000313" key="2">
    <source>
        <dbReference type="Proteomes" id="UP000828390"/>
    </source>
</evidence>
<dbReference type="AlphaFoldDB" id="A0A9D4BVI5"/>
<organism evidence="1 2">
    <name type="scientific">Dreissena polymorpha</name>
    <name type="common">Zebra mussel</name>
    <name type="synonym">Mytilus polymorpha</name>
    <dbReference type="NCBI Taxonomy" id="45954"/>
    <lineage>
        <taxon>Eukaryota</taxon>
        <taxon>Metazoa</taxon>
        <taxon>Spiralia</taxon>
        <taxon>Lophotrochozoa</taxon>
        <taxon>Mollusca</taxon>
        <taxon>Bivalvia</taxon>
        <taxon>Autobranchia</taxon>
        <taxon>Heteroconchia</taxon>
        <taxon>Euheterodonta</taxon>
        <taxon>Imparidentia</taxon>
        <taxon>Neoheterodontei</taxon>
        <taxon>Myida</taxon>
        <taxon>Dreissenoidea</taxon>
        <taxon>Dreissenidae</taxon>
        <taxon>Dreissena</taxon>
    </lineage>
</organism>
<dbReference type="Proteomes" id="UP000828390">
    <property type="component" value="Unassembled WGS sequence"/>
</dbReference>
<reference evidence="1" key="1">
    <citation type="journal article" date="2019" name="bioRxiv">
        <title>The Genome of the Zebra Mussel, Dreissena polymorpha: A Resource for Invasive Species Research.</title>
        <authorList>
            <person name="McCartney M.A."/>
            <person name="Auch B."/>
            <person name="Kono T."/>
            <person name="Mallez S."/>
            <person name="Zhang Y."/>
            <person name="Obille A."/>
            <person name="Becker A."/>
            <person name="Abrahante J.E."/>
            <person name="Garbe J."/>
            <person name="Badalamenti J.P."/>
            <person name="Herman A."/>
            <person name="Mangelson H."/>
            <person name="Liachko I."/>
            <person name="Sullivan S."/>
            <person name="Sone E.D."/>
            <person name="Koren S."/>
            <person name="Silverstein K.A.T."/>
            <person name="Beckman K.B."/>
            <person name="Gohl D.M."/>
        </authorList>
    </citation>
    <scope>NUCLEOTIDE SEQUENCE</scope>
    <source>
        <strain evidence="1">Duluth1</strain>
        <tissue evidence="1">Whole animal</tissue>
    </source>
</reference>